<dbReference type="PRINTS" id="PR00463">
    <property type="entry name" value="EP450I"/>
</dbReference>
<dbReference type="Pfam" id="PF00067">
    <property type="entry name" value="p450"/>
    <property type="match status" value="1"/>
</dbReference>
<comment type="caution">
    <text evidence="15">The sequence shown here is derived from an EMBL/GenBank/DDBJ whole genome shotgun (WGS) entry which is preliminary data.</text>
</comment>
<evidence type="ECO:0000256" key="1">
    <source>
        <dbReference type="ARBA" id="ARBA00001971"/>
    </source>
</evidence>
<dbReference type="InterPro" id="IPR036396">
    <property type="entry name" value="Cyt_P450_sf"/>
</dbReference>
<keyword evidence="10" id="KW-0560">Oxidoreductase</keyword>
<evidence type="ECO:0000256" key="9">
    <source>
        <dbReference type="ARBA" id="ARBA00022848"/>
    </source>
</evidence>
<evidence type="ECO:0000313" key="16">
    <source>
        <dbReference type="Proteomes" id="UP001162164"/>
    </source>
</evidence>
<proteinExistence type="inferred from homology"/>
<sequence>MDLCSVVGVLVTFVVFLCAWYIWTRRKFYMLSVSLPGPFALPFVGNGLSVLCKSEELLSRILALTEPYSSPMRLWLGPQLVVVVHDPDQLQTIMLSSKMTTKSFVYRYLEPFMGQGLFTCSGALHKSQRKLLQPLFGPKLLEGYSYLFQKHANIFVDRLKPYINGDKFDVLLLLHDAAFESTMDILIDDKNDHSIDLKYFPEYVRRFYHIFVQRILSFWLYPDFIYKLTGYYKEQQEMSKMCRILTEEVKDTRIPEIVNKLGKSRCNENCETRIPSMLETMVEMVYEQPDILTIKEFQDNMLTFVATSQDTQSSAIAFTLMMLGMHQEIQAKVVEELKEVLGDKKHIDFNDTGKLKYMEMCLKESLRLFPLAPFLPRDVIEDSRLGIKMKWSIPTGCTVILGVYQVHKNPELWEKPEEFYPEHFFGRSFTETQQYSYTNMKIMMSSILQNYAIECPGTLKDLKLMTDVSIRPIDGYMIIHKKRTL</sequence>
<comment type="subcellular location">
    <subcellularLocation>
        <location evidence="4">Endoplasmic reticulum membrane</location>
        <topology evidence="4">Peripheral membrane protein</topology>
    </subcellularLocation>
    <subcellularLocation>
        <location evidence="3">Microsome membrane</location>
        <topology evidence="3">Peripheral membrane protein</topology>
    </subcellularLocation>
</comment>
<keyword evidence="13 14" id="KW-0472">Membrane</keyword>
<comment type="cofactor">
    <cofactor evidence="1">
        <name>heme</name>
        <dbReference type="ChEBI" id="CHEBI:30413"/>
    </cofactor>
</comment>
<evidence type="ECO:0000256" key="11">
    <source>
        <dbReference type="ARBA" id="ARBA00023004"/>
    </source>
</evidence>
<evidence type="ECO:0000256" key="3">
    <source>
        <dbReference type="ARBA" id="ARBA00004174"/>
    </source>
</evidence>
<evidence type="ECO:0000256" key="8">
    <source>
        <dbReference type="ARBA" id="ARBA00022824"/>
    </source>
</evidence>
<keyword evidence="7" id="KW-0479">Metal-binding</keyword>
<dbReference type="PANTHER" id="PTHR24291:SF189">
    <property type="entry name" value="CYTOCHROME P450 4C3-RELATED"/>
    <property type="match status" value="1"/>
</dbReference>
<comment type="similarity">
    <text evidence="5">Belongs to the cytochrome P450 family.</text>
</comment>
<dbReference type="Gene3D" id="1.10.630.10">
    <property type="entry name" value="Cytochrome P450"/>
    <property type="match status" value="1"/>
</dbReference>
<name>A0ABQ9JFE0_9CUCU</name>
<protein>
    <recommendedName>
        <fullName evidence="17">Cytochrome P450</fullName>
    </recommendedName>
</protein>
<dbReference type="SUPFAM" id="SSF48264">
    <property type="entry name" value="Cytochrome P450"/>
    <property type="match status" value="1"/>
</dbReference>
<comment type="function">
    <text evidence="2">May be involved in the metabolism of insect hormones and in the breakdown of synthetic insecticides.</text>
</comment>
<keyword evidence="6" id="KW-0349">Heme</keyword>
<evidence type="ECO:0000256" key="2">
    <source>
        <dbReference type="ARBA" id="ARBA00003690"/>
    </source>
</evidence>
<dbReference type="PANTHER" id="PTHR24291">
    <property type="entry name" value="CYTOCHROME P450 FAMILY 4"/>
    <property type="match status" value="1"/>
</dbReference>
<evidence type="ECO:0000256" key="12">
    <source>
        <dbReference type="ARBA" id="ARBA00023033"/>
    </source>
</evidence>
<keyword evidence="16" id="KW-1185">Reference proteome</keyword>
<dbReference type="InterPro" id="IPR050196">
    <property type="entry name" value="Cytochrome_P450_Monoox"/>
</dbReference>
<dbReference type="InterPro" id="IPR002401">
    <property type="entry name" value="Cyt_P450_E_grp-I"/>
</dbReference>
<evidence type="ECO:0000313" key="15">
    <source>
        <dbReference type="EMBL" id="KAJ8976117.1"/>
    </source>
</evidence>
<keyword evidence="12" id="KW-0503">Monooxygenase</keyword>
<evidence type="ECO:0000256" key="14">
    <source>
        <dbReference type="SAM" id="Phobius"/>
    </source>
</evidence>
<evidence type="ECO:0000256" key="6">
    <source>
        <dbReference type="ARBA" id="ARBA00022617"/>
    </source>
</evidence>
<dbReference type="EMBL" id="JAPWTJ010000723">
    <property type="protein sequence ID" value="KAJ8976117.1"/>
    <property type="molecule type" value="Genomic_DNA"/>
</dbReference>
<dbReference type="InterPro" id="IPR001128">
    <property type="entry name" value="Cyt_P450"/>
</dbReference>
<keyword evidence="11" id="KW-0408">Iron</keyword>
<evidence type="ECO:0000256" key="4">
    <source>
        <dbReference type="ARBA" id="ARBA00004406"/>
    </source>
</evidence>
<evidence type="ECO:0000256" key="10">
    <source>
        <dbReference type="ARBA" id="ARBA00023002"/>
    </source>
</evidence>
<gene>
    <name evidence="15" type="ORF">NQ317_019382</name>
</gene>
<dbReference type="Proteomes" id="UP001162164">
    <property type="component" value="Unassembled WGS sequence"/>
</dbReference>
<keyword evidence="14" id="KW-1133">Transmembrane helix</keyword>
<keyword evidence="9" id="KW-0492">Microsome</keyword>
<evidence type="ECO:0000256" key="5">
    <source>
        <dbReference type="ARBA" id="ARBA00010617"/>
    </source>
</evidence>
<keyword evidence="8" id="KW-0256">Endoplasmic reticulum</keyword>
<keyword evidence="14" id="KW-0812">Transmembrane</keyword>
<organism evidence="15 16">
    <name type="scientific">Molorchus minor</name>
    <dbReference type="NCBI Taxonomy" id="1323400"/>
    <lineage>
        <taxon>Eukaryota</taxon>
        <taxon>Metazoa</taxon>
        <taxon>Ecdysozoa</taxon>
        <taxon>Arthropoda</taxon>
        <taxon>Hexapoda</taxon>
        <taxon>Insecta</taxon>
        <taxon>Pterygota</taxon>
        <taxon>Neoptera</taxon>
        <taxon>Endopterygota</taxon>
        <taxon>Coleoptera</taxon>
        <taxon>Polyphaga</taxon>
        <taxon>Cucujiformia</taxon>
        <taxon>Chrysomeloidea</taxon>
        <taxon>Cerambycidae</taxon>
        <taxon>Lamiinae</taxon>
        <taxon>Monochamini</taxon>
        <taxon>Molorchus</taxon>
    </lineage>
</organism>
<accession>A0ABQ9JFE0</accession>
<evidence type="ECO:0000256" key="13">
    <source>
        <dbReference type="ARBA" id="ARBA00023136"/>
    </source>
</evidence>
<evidence type="ECO:0008006" key="17">
    <source>
        <dbReference type="Google" id="ProtNLM"/>
    </source>
</evidence>
<reference evidence="15" key="1">
    <citation type="journal article" date="2023" name="Insect Mol. Biol.">
        <title>Genome sequencing provides insights into the evolution of gene families encoding plant cell wall-degrading enzymes in longhorned beetles.</title>
        <authorList>
            <person name="Shin N.R."/>
            <person name="Okamura Y."/>
            <person name="Kirsch R."/>
            <person name="Pauchet Y."/>
        </authorList>
    </citation>
    <scope>NUCLEOTIDE SEQUENCE</scope>
    <source>
        <strain evidence="15">MMC_N1</strain>
    </source>
</reference>
<evidence type="ECO:0000256" key="7">
    <source>
        <dbReference type="ARBA" id="ARBA00022723"/>
    </source>
</evidence>
<feature type="transmembrane region" description="Helical" evidence="14">
    <location>
        <begin position="6"/>
        <end position="23"/>
    </location>
</feature>